<protein>
    <submittedName>
        <fullName evidence="1">Uncharacterized protein</fullName>
    </submittedName>
</protein>
<dbReference type="EMBL" id="JADGMS010000003">
    <property type="protein sequence ID" value="KAF9685979.1"/>
    <property type="molecule type" value="Genomic_DNA"/>
</dbReference>
<organism evidence="1 2">
    <name type="scientific">Salix dunnii</name>
    <dbReference type="NCBI Taxonomy" id="1413687"/>
    <lineage>
        <taxon>Eukaryota</taxon>
        <taxon>Viridiplantae</taxon>
        <taxon>Streptophyta</taxon>
        <taxon>Embryophyta</taxon>
        <taxon>Tracheophyta</taxon>
        <taxon>Spermatophyta</taxon>
        <taxon>Magnoliopsida</taxon>
        <taxon>eudicotyledons</taxon>
        <taxon>Gunneridae</taxon>
        <taxon>Pentapetalae</taxon>
        <taxon>rosids</taxon>
        <taxon>fabids</taxon>
        <taxon>Malpighiales</taxon>
        <taxon>Salicaceae</taxon>
        <taxon>Saliceae</taxon>
        <taxon>Salix</taxon>
    </lineage>
</organism>
<proteinExistence type="predicted"/>
<gene>
    <name evidence="1" type="ORF">SADUNF_Sadunf03G0110900</name>
</gene>
<dbReference type="Proteomes" id="UP000657918">
    <property type="component" value="Unassembled WGS sequence"/>
</dbReference>
<evidence type="ECO:0000313" key="1">
    <source>
        <dbReference type="EMBL" id="KAF9685979.1"/>
    </source>
</evidence>
<reference evidence="1 2" key="1">
    <citation type="submission" date="2020-10" db="EMBL/GenBank/DDBJ databases">
        <title>Plant Genome Project.</title>
        <authorList>
            <person name="Zhang R.-G."/>
        </authorList>
    </citation>
    <scope>NUCLEOTIDE SEQUENCE [LARGE SCALE GENOMIC DNA]</scope>
    <source>
        <strain evidence="1">FAFU-HL-1</strain>
        <tissue evidence="1">Leaf</tissue>
    </source>
</reference>
<accession>A0A835KHT5</accession>
<name>A0A835KHT5_9ROSI</name>
<keyword evidence="2" id="KW-1185">Reference proteome</keyword>
<comment type="caution">
    <text evidence="1">The sequence shown here is derived from an EMBL/GenBank/DDBJ whole genome shotgun (WGS) entry which is preliminary data.</text>
</comment>
<dbReference type="AlphaFoldDB" id="A0A835KHT5"/>
<sequence length="144" mass="16336">MAYDAHARGRQIVPALVEIRYRRDLNWTAAQRNSAPLLGEILMMNKRSCGYHVRISVIAIEFFSGSEMIILVHCVAILLKEFDQFCCGRLLNMENNFVDSQPEDFCYDSGKGNTCLLRGFPVAIFWTVEHSQTDSNKLCAIGNK</sequence>
<evidence type="ECO:0000313" key="2">
    <source>
        <dbReference type="Proteomes" id="UP000657918"/>
    </source>
</evidence>